<dbReference type="FunFam" id="3.40.30.10:FF:000213">
    <property type="entry name" value="APD1p protein"/>
    <property type="match status" value="1"/>
</dbReference>
<gene>
    <name evidence="3" type="ORF">LSALG_LOCUS22918</name>
</gene>
<keyword evidence="2" id="KW-1133">Transmembrane helix</keyword>
<evidence type="ECO:0000256" key="1">
    <source>
        <dbReference type="SAM" id="MobiDB-lite"/>
    </source>
</evidence>
<protein>
    <submittedName>
        <fullName evidence="3">Uncharacterized protein</fullName>
    </submittedName>
</protein>
<proteinExistence type="predicted"/>
<keyword evidence="4" id="KW-1185">Reference proteome</keyword>
<feature type="compositionally biased region" description="Basic and acidic residues" evidence="1">
    <location>
        <begin position="274"/>
        <end position="283"/>
    </location>
</feature>
<dbReference type="AlphaFoldDB" id="A0AA36E519"/>
<reference evidence="3" key="1">
    <citation type="submission" date="2023-04" db="EMBL/GenBank/DDBJ databases">
        <authorList>
            <person name="Vijverberg K."/>
            <person name="Xiong W."/>
            <person name="Schranz E."/>
        </authorList>
    </citation>
    <scope>NUCLEOTIDE SEQUENCE</scope>
</reference>
<dbReference type="InterPro" id="IPR009737">
    <property type="entry name" value="Aim32/Apd1-like"/>
</dbReference>
<dbReference type="PANTHER" id="PTHR31902">
    <property type="entry name" value="ACTIN PATCHES DISTAL PROTEIN 1"/>
    <property type="match status" value="1"/>
</dbReference>
<dbReference type="Proteomes" id="UP001177003">
    <property type="component" value="Chromosome 4"/>
</dbReference>
<keyword evidence="2" id="KW-0812">Transmembrane</keyword>
<evidence type="ECO:0000313" key="4">
    <source>
        <dbReference type="Proteomes" id="UP001177003"/>
    </source>
</evidence>
<name>A0AA36E519_LACSI</name>
<sequence>MAAASENGTVDISTEAVVVDDDVKFGFQRQEMYTENLSGSVHPYERHVFLCYKTSEDWPARVESSDSDLLPKRLAGAIKERKNDIAVKTLMTIFEGGAANGLSDGDVLIFPDMIKYRGLEESNIDSFVEEVLVNGKPWASGTPEVVTGSYVFVCAHSSRDKRCGVCGPALIEKFNEEIEVRALKEQVFVSACSHVGGHKYAGNLIIYSSVEDGKVSGHWYGYVTPNDVAELLDQHIKKGEIIERIWRGEMGVPPVEKADKAVEKSLPNGNDSKVNGKDDEKENTGGCCQGANGFSCCRDESSGAKKSTCNVNFFTKKWEQHDMFTAAAVVGAVATVAVAYSLYKRSR</sequence>
<accession>A0AA36E519</accession>
<dbReference type="PANTHER" id="PTHR31902:SF21">
    <property type="entry name" value="SUCRASE_FERREDOXIN-LIKE FAMILY PROTEIN-RELATED"/>
    <property type="match status" value="1"/>
</dbReference>
<evidence type="ECO:0000256" key="2">
    <source>
        <dbReference type="SAM" id="Phobius"/>
    </source>
</evidence>
<evidence type="ECO:0000313" key="3">
    <source>
        <dbReference type="EMBL" id="CAI9283316.1"/>
    </source>
</evidence>
<dbReference type="CDD" id="cd03062">
    <property type="entry name" value="TRX_Fd_Sucrase"/>
    <property type="match status" value="1"/>
</dbReference>
<dbReference type="Pfam" id="PF06999">
    <property type="entry name" value="Suc_Fer-like"/>
    <property type="match status" value="1"/>
</dbReference>
<feature type="region of interest" description="Disordered" evidence="1">
    <location>
        <begin position="261"/>
        <end position="283"/>
    </location>
</feature>
<dbReference type="EMBL" id="OX465080">
    <property type="protein sequence ID" value="CAI9283316.1"/>
    <property type="molecule type" value="Genomic_DNA"/>
</dbReference>
<dbReference type="InterPro" id="IPR036249">
    <property type="entry name" value="Thioredoxin-like_sf"/>
</dbReference>
<keyword evidence="2" id="KW-0472">Membrane</keyword>
<dbReference type="Gene3D" id="3.40.30.10">
    <property type="entry name" value="Glutaredoxin"/>
    <property type="match status" value="2"/>
</dbReference>
<dbReference type="SUPFAM" id="SSF52833">
    <property type="entry name" value="Thioredoxin-like"/>
    <property type="match status" value="1"/>
</dbReference>
<feature type="transmembrane region" description="Helical" evidence="2">
    <location>
        <begin position="323"/>
        <end position="343"/>
    </location>
</feature>
<organism evidence="3 4">
    <name type="scientific">Lactuca saligna</name>
    <name type="common">Willowleaf lettuce</name>
    <dbReference type="NCBI Taxonomy" id="75948"/>
    <lineage>
        <taxon>Eukaryota</taxon>
        <taxon>Viridiplantae</taxon>
        <taxon>Streptophyta</taxon>
        <taxon>Embryophyta</taxon>
        <taxon>Tracheophyta</taxon>
        <taxon>Spermatophyta</taxon>
        <taxon>Magnoliopsida</taxon>
        <taxon>eudicotyledons</taxon>
        <taxon>Gunneridae</taxon>
        <taxon>Pentapetalae</taxon>
        <taxon>asterids</taxon>
        <taxon>campanulids</taxon>
        <taxon>Asterales</taxon>
        <taxon>Asteraceae</taxon>
        <taxon>Cichorioideae</taxon>
        <taxon>Cichorieae</taxon>
        <taxon>Lactucinae</taxon>
        <taxon>Lactuca</taxon>
    </lineage>
</organism>